<organism evidence="2 3">
    <name type="scientific">Malassezia arunalokei</name>
    <dbReference type="NCBI Taxonomy" id="1514897"/>
    <lineage>
        <taxon>Eukaryota</taxon>
        <taxon>Fungi</taxon>
        <taxon>Dikarya</taxon>
        <taxon>Basidiomycota</taxon>
        <taxon>Ustilaginomycotina</taxon>
        <taxon>Malasseziomycetes</taxon>
        <taxon>Malasseziales</taxon>
        <taxon>Malasseziaceae</taxon>
        <taxon>Malassezia</taxon>
    </lineage>
</organism>
<feature type="compositionally biased region" description="Polar residues" evidence="1">
    <location>
        <begin position="8"/>
        <end position="23"/>
    </location>
</feature>
<evidence type="ECO:0000256" key="1">
    <source>
        <dbReference type="SAM" id="MobiDB-lite"/>
    </source>
</evidence>
<feature type="region of interest" description="Disordered" evidence="1">
    <location>
        <begin position="1"/>
        <end position="30"/>
    </location>
</feature>
<feature type="region of interest" description="Disordered" evidence="1">
    <location>
        <begin position="82"/>
        <end position="105"/>
    </location>
</feature>
<accession>A0AAJ5Z4N1</accession>
<reference evidence="2 3" key="1">
    <citation type="submission" date="2023-03" db="EMBL/GenBank/DDBJ databases">
        <title>Mating type loci evolution in Malassezia.</title>
        <authorList>
            <person name="Coelho M.A."/>
        </authorList>
    </citation>
    <scope>NUCLEOTIDE SEQUENCE [LARGE SCALE GENOMIC DNA]</scope>
    <source>
        <strain evidence="2 3">CBS 13387</strain>
    </source>
</reference>
<gene>
    <name evidence="2" type="ORF">MARU1_001793</name>
</gene>
<protein>
    <submittedName>
        <fullName evidence="2">Uncharacterized protein</fullName>
    </submittedName>
</protein>
<evidence type="ECO:0000313" key="2">
    <source>
        <dbReference type="EMBL" id="WFD15769.1"/>
    </source>
</evidence>
<dbReference type="AlphaFoldDB" id="A0AAJ5Z4N1"/>
<proteinExistence type="predicted"/>
<sequence>MREHGSPSAKSCRSVRSTASSPGRQPDLLRMVQKPAVLSYAATPAVAQAATDLGPWTDTSSHTSAAQYASSHAERLLQASLQHDRRHKSQLPDETEPMPLASAMPESKEVRHVCFDERALCRQQAQRKWHYEARIAKRPSAQSHTQKRHHMDVFIQQLQSQIECASSLWSSLLPQESATNQSRMANAAVAMLPPPPHRLGGAPSWRWVWHVSMELHAPFLTPSIHMPHGMSGQLQRRARSIVACALRSQVDREACPYANVILRWYPSYVLQAMLRLLSYTPSDHRLLGSVSHQRRISYVISLSSSSSILLPPLTAATVTTCLELALVFTQLYLTILLAIVQRWLSIFHFFLQ</sequence>
<evidence type="ECO:0000313" key="3">
    <source>
        <dbReference type="Proteomes" id="UP001217582"/>
    </source>
</evidence>
<dbReference type="Proteomes" id="UP001217582">
    <property type="component" value="Chromosome 3"/>
</dbReference>
<dbReference type="EMBL" id="CP119918">
    <property type="protein sequence ID" value="WFD15769.1"/>
    <property type="molecule type" value="Genomic_DNA"/>
</dbReference>
<name>A0AAJ5Z4N1_9BASI</name>
<keyword evidence="3" id="KW-1185">Reference proteome</keyword>